<organism evidence="8">
    <name type="scientific">uncultured Chloroflexia bacterium</name>
    <dbReference type="NCBI Taxonomy" id="1672391"/>
    <lineage>
        <taxon>Bacteria</taxon>
        <taxon>Bacillati</taxon>
        <taxon>Chloroflexota</taxon>
        <taxon>Chloroflexia</taxon>
        <taxon>environmental samples</taxon>
    </lineage>
</organism>
<dbReference type="Pfam" id="PF01765">
    <property type="entry name" value="RRF"/>
    <property type="match status" value="1"/>
</dbReference>
<dbReference type="FunFam" id="3.30.1360.40:FF:000001">
    <property type="entry name" value="Ribosome-recycling factor"/>
    <property type="match status" value="1"/>
</dbReference>
<evidence type="ECO:0000256" key="1">
    <source>
        <dbReference type="ARBA" id="ARBA00004496"/>
    </source>
</evidence>
<feature type="domain" description="Ribosome recycling factor" evidence="7">
    <location>
        <begin position="20"/>
        <end position="183"/>
    </location>
</feature>
<evidence type="ECO:0000259" key="7">
    <source>
        <dbReference type="Pfam" id="PF01765"/>
    </source>
</evidence>
<evidence type="ECO:0000256" key="4">
    <source>
        <dbReference type="ARBA" id="ARBA00022917"/>
    </source>
</evidence>
<accession>A0A6J4ILL2</accession>
<evidence type="ECO:0000256" key="6">
    <source>
        <dbReference type="SAM" id="Coils"/>
    </source>
</evidence>
<gene>
    <name evidence="5" type="primary">frr</name>
    <name evidence="8" type="ORF">AVDCRST_MAG26-2089</name>
</gene>
<reference evidence="8" key="1">
    <citation type="submission" date="2020-02" db="EMBL/GenBank/DDBJ databases">
        <authorList>
            <person name="Meier V. D."/>
        </authorList>
    </citation>
    <scope>NUCLEOTIDE SEQUENCE</scope>
    <source>
        <strain evidence="8">AVDCRST_MAG26</strain>
    </source>
</reference>
<keyword evidence="6" id="KW-0175">Coiled coil</keyword>
<dbReference type="GO" id="GO:0006415">
    <property type="term" value="P:translational termination"/>
    <property type="evidence" value="ECO:0007669"/>
    <property type="project" value="UniProtKB-UniRule"/>
</dbReference>
<feature type="coiled-coil region" evidence="6">
    <location>
        <begin position="139"/>
        <end position="173"/>
    </location>
</feature>
<name>A0A6J4ILL2_9CHLR</name>
<keyword evidence="3 5" id="KW-0963">Cytoplasm</keyword>
<dbReference type="SUPFAM" id="SSF55194">
    <property type="entry name" value="Ribosome recycling factor, RRF"/>
    <property type="match status" value="1"/>
</dbReference>
<dbReference type="InterPro" id="IPR002661">
    <property type="entry name" value="Ribosome_recyc_fac"/>
</dbReference>
<protein>
    <recommendedName>
        <fullName evidence="5">Ribosome-recycling factor</fullName>
        <shortName evidence="5">RRF</shortName>
    </recommendedName>
    <alternativeName>
        <fullName evidence="5">Ribosome-releasing factor</fullName>
    </alternativeName>
</protein>
<proteinExistence type="inferred from homology"/>
<sequence>MVKDTLAQAETKMKKSVEALRHHLSSIRTGRASPALVEHLHVEYYGSEVPLNQIANISTPEARMLVIQPWDQGAVKAIEKAIQHSELGINPTNDGRVIRLAIPALTEQRRKELTKLVRKEVEESKVALRNLRRDGQTDLKKLESDKQISTDDLKRAQEKLQELTDRYIKEMDSIGTAKEAEVMEV</sequence>
<dbReference type="PANTHER" id="PTHR20982">
    <property type="entry name" value="RIBOSOME RECYCLING FACTOR"/>
    <property type="match status" value="1"/>
</dbReference>
<comment type="subcellular location">
    <subcellularLocation>
        <location evidence="1 5">Cytoplasm</location>
    </subcellularLocation>
</comment>
<comment type="function">
    <text evidence="5">Responsible for the release of ribosomes from messenger RNA at the termination of protein biosynthesis. May increase the efficiency of translation by recycling ribosomes from one round of translation to another.</text>
</comment>
<dbReference type="InterPro" id="IPR023584">
    <property type="entry name" value="Ribosome_recyc_fac_dom"/>
</dbReference>
<dbReference type="GO" id="GO:0005737">
    <property type="term" value="C:cytoplasm"/>
    <property type="evidence" value="ECO:0007669"/>
    <property type="project" value="UniProtKB-SubCell"/>
</dbReference>
<dbReference type="EMBL" id="CADCTK010000479">
    <property type="protein sequence ID" value="CAA9255727.1"/>
    <property type="molecule type" value="Genomic_DNA"/>
</dbReference>
<dbReference type="PANTHER" id="PTHR20982:SF3">
    <property type="entry name" value="MITOCHONDRIAL RIBOSOME RECYCLING FACTOR PSEUDO 1"/>
    <property type="match status" value="1"/>
</dbReference>
<evidence type="ECO:0000256" key="5">
    <source>
        <dbReference type="HAMAP-Rule" id="MF_00040"/>
    </source>
</evidence>
<comment type="similarity">
    <text evidence="2 5">Belongs to the RRF family.</text>
</comment>
<dbReference type="FunFam" id="1.10.132.20:FF:000001">
    <property type="entry name" value="Ribosome-recycling factor"/>
    <property type="match status" value="1"/>
</dbReference>
<evidence type="ECO:0000256" key="2">
    <source>
        <dbReference type="ARBA" id="ARBA00005912"/>
    </source>
</evidence>
<keyword evidence="4 5" id="KW-0648">Protein biosynthesis</keyword>
<dbReference type="Gene3D" id="1.10.132.20">
    <property type="entry name" value="Ribosome-recycling factor"/>
    <property type="match status" value="1"/>
</dbReference>
<dbReference type="HAMAP" id="MF_00040">
    <property type="entry name" value="RRF"/>
    <property type="match status" value="1"/>
</dbReference>
<dbReference type="Gene3D" id="3.30.1360.40">
    <property type="match status" value="1"/>
</dbReference>
<dbReference type="InterPro" id="IPR036191">
    <property type="entry name" value="RRF_sf"/>
</dbReference>
<dbReference type="CDD" id="cd00520">
    <property type="entry name" value="RRF"/>
    <property type="match status" value="1"/>
</dbReference>
<dbReference type="AlphaFoldDB" id="A0A6J4ILL2"/>
<dbReference type="NCBIfam" id="TIGR00496">
    <property type="entry name" value="frr"/>
    <property type="match status" value="1"/>
</dbReference>
<evidence type="ECO:0000256" key="3">
    <source>
        <dbReference type="ARBA" id="ARBA00022490"/>
    </source>
</evidence>
<evidence type="ECO:0000313" key="8">
    <source>
        <dbReference type="EMBL" id="CAA9255727.1"/>
    </source>
</evidence>
<dbReference type="GO" id="GO:0043023">
    <property type="term" value="F:ribosomal large subunit binding"/>
    <property type="evidence" value="ECO:0007669"/>
    <property type="project" value="TreeGrafter"/>
</dbReference>